<sequence length="330" mass="35994">MTEHIATCRWAAADHLRAQVSGDAVHIEHRTNHTINGDVSLRSDAARTFARGILALADEIDGGEAEEVPALSRTPKVGDRVRVVRNAYSFEGAENIGRVGVLKEVTPEDAQSHRVSFTDDAYGWWCAEVEYVESAPADSRPKVGDRFRVTQDFLECAGVHVGDIVAVGELTGDESFRTTPCADGRRWHFGFSSIGDGLEPVTDEPAHPLDEPGLAGWERDLIESASPPAPIKVGDLVTIVRAEYSARDEDGRTGIVDEVDDNDDRLPYRIVDEAGDFVAWAAEVRKVDEPEDATPSPFARYVDEAKKLLAGTDHTGTDVIALARELSEHP</sequence>
<dbReference type="EMBL" id="CP012382">
    <property type="protein sequence ID" value="AKZ59208.1"/>
    <property type="molecule type" value="Genomic_DNA"/>
</dbReference>
<protein>
    <submittedName>
        <fullName evidence="1">Uncharacterized protein</fullName>
    </submittedName>
</protein>
<dbReference type="KEGG" id="samb:SAM23877_6163"/>
<dbReference type="AlphaFoldDB" id="A0A0K2B1X7"/>
<dbReference type="Proteomes" id="UP000061018">
    <property type="component" value="Chromosome"/>
</dbReference>
<gene>
    <name evidence="1" type="ORF">SAM23877_6163</name>
</gene>
<proteinExistence type="predicted"/>
<name>A0A0K2B1X7_STRA7</name>
<evidence type="ECO:0000313" key="2">
    <source>
        <dbReference type="Proteomes" id="UP000061018"/>
    </source>
</evidence>
<dbReference type="RefSeq" id="WP_053139509.1">
    <property type="nucleotide sequence ID" value="NZ_CP012382.1"/>
</dbReference>
<organism evidence="1 2">
    <name type="scientific">Streptomyces ambofaciens (strain ATCC 23877 / 3486 / DSM 40053 / JCM 4204 / NBRC 12836 / NRRL B-2516)</name>
    <dbReference type="NCBI Taxonomy" id="278992"/>
    <lineage>
        <taxon>Bacteria</taxon>
        <taxon>Bacillati</taxon>
        <taxon>Actinomycetota</taxon>
        <taxon>Actinomycetes</taxon>
        <taxon>Kitasatosporales</taxon>
        <taxon>Streptomycetaceae</taxon>
        <taxon>Streptomyces</taxon>
    </lineage>
</organism>
<reference evidence="2" key="1">
    <citation type="journal article" date="2015" name="J. Biotechnol.">
        <title>Complete genome sequence of Streptomyces ambofaciens ATCC 23877, the spiramycin producer.</title>
        <authorList>
            <person name="Thibessard A."/>
            <person name="Haas D."/>
            <person name="Gerbaud C."/>
            <person name="Aigle B."/>
            <person name="Lautru S."/>
            <person name="Pernodet J.L."/>
            <person name="Leblond P."/>
        </authorList>
    </citation>
    <scope>NUCLEOTIDE SEQUENCE [LARGE SCALE GENOMIC DNA]</scope>
    <source>
        <strain evidence="2">ATCC 23877 / 3486 / DSM 40053 / JCM 4204 / NBRC 12836 / NRRL B-2516</strain>
    </source>
</reference>
<accession>A0A0K2B1X7</accession>
<evidence type="ECO:0000313" key="1">
    <source>
        <dbReference type="EMBL" id="AKZ59208.1"/>
    </source>
</evidence>